<evidence type="ECO:0000313" key="3">
    <source>
        <dbReference type="Proteomes" id="UP001433071"/>
    </source>
</evidence>
<keyword evidence="3" id="KW-1185">Reference proteome</keyword>
<gene>
    <name evidence="2" type="ORF">NKI36_14800</name>
</gene>
<evidence type="ECO:0000313" key="2">
    <source>
        <dbReference type="EMBL" id="MER9405309.1"/>
    </source>
</evidence>
<reference evidence="2 3" key="1">
    <citation type="journal article" date="2024" name="Proc. Natl. Acad. Sci. U.S.A.">
        <title>The evolutionary genomics of adaptation to stress in wild rhizobium bacteria.</title>
        <authorList>
            <person name="Kehlet-Delgado H."/>
            <person name="Montoya A.P."/>
            <person name="Jensen K.T."/>
            <person name="Wendlandt C.E."/>
            <person name="Dexheimer C."/>
            <person name="Roberts M."/>
            <person name="Torres Martinez L."/>
            <person name="Friesen M.L."/>
            <person name="Griffitts J.S."/>
            <person name="Porter S.S."/>
        </authorList>
    </citation>
    <scope>NUCLEOTIDE SEQUENCE [LARGE SCALE GENOMIC DNA]</scope>
    <source>
        <strain evidence="2 3">M0641</strain>
    </source>
</reference>
<dbReference type="RefSeq" id="WP_352558434.1">
    <property type="nucleotide sequence ID" value="NZ_JAMYQB010000010.1"/>
</dbReference>
<name>A0ABV1Z051_9HYPH</name>
<dbReference type="Proteomes" id="UP001433071">
    <property type="component" value="Unassembled WGS sequence"/>
</dbReference>
<sequence>MPKFRFETTVSGQTTAFEEELASEEMASPRAIEMARVAMAADPRSGTKQSGSIIKVYDEAGYLVATVNFSDVLPSDPDAAQHGSGDAVVEEPGVMRSG</sequence>
<feature type="region of interest" description="Disordered" evidence="1">
    <location>
        <begin position="75"/>
        <end position="98"/>
    </location>
</feature>
<proteinExistence type="predicted"/>
<comment type="caution">
    <text evidence="2">The sequence shown here is derived from an EMBL/GenBank/DDBJ whole genome shotgun (WGS) entry which is preliminary data.</text>
</comment>
<dbReference type="EMBL" id="JAMYQB010000010">
    <property type="protein sequence ID" value="MER9405309.1"/>
    <property type="molecule type" value="Genomic_DNA"/>
</dbReference>
<evidence type="ECO:0000256" key="1">
    <source>
        <dbReference type="SAM" id="MobiDB-lite"/>
    </source>
</evidence>
<protein>
    <submittedName>
        <fullName evidence="2">Uncharacterized protein</fullName>
    </submittedName>
</protein>
<organism evidence="2 3">
    <name type="scientific">Mesorhizobium caraganae</name>
    <dbReference type="NCBI Taxonomy" id="483206"/>
    <lineage>
        <taxon>Bacteria</taxon>
        <taxon>Pseudomonadati</taxon>
        <taxon>Pseudomonadota</taxon>
        <taxon>Alphaproteobacteria</taxon>
        <taxon>Hyphomicrobiales</taxon>
        <taxon>Phyllobacteriaceae</taxon>
        <taxon>Mesorhizobium</taxon>
    </lineage>
</organism>
<accession>A0ABV1Z051</accession>